<keyword evidence="3" id="KW-0547">Nucleotide-binding</keyword>
<dbReference type="GO" id="GO:0015833">
    <property type="term" value="P:peptide transport"/>
    <property type="evidence" value="ECO:0007669"/>
    <property type="project" value="InterPro"/>
</dbReference>
<dbReference type="GO" id="GO:0016887">
    <property type="term" value="F:ATP hydrolysis activity"/>
    <property type="evidence" value="ECO:0007669"/>
    <property type="project" value="InterPro"/>
</dbReference>
<accession>A0AAU7VNW9</accession>
<reference evidence="6" key="2">
    <citation type="submission" date="2024-06" db="EMBL/GenBank/DDBJ databases">
        <authorList>
            <person name="Petrova K.O."/>
            <person name="Toshchakov S.V."/>
            <person name="Boltjanskaja Y.V."/>
            <person name="Kevbrin V."/>
        </authorList>
    </citation>
    <scope>NUCLEOTIDE SEQUENCE</scope>
    <source>
        <strain evidence="6">Z-910T</strain>
    </source>
</reference>
<evidence type="ECO:0000256" key="3">
    <source>
        <dbReference type="ARBA" id="ARBA00022741"/>
    </source>
</evidence>
<sequence length="342" mass="38542">MSTSPEKEVKKNFKANEEQAHENLLEVRDLYKHFPIKGGVFSRTIGHVKAVDGVSFFVKKGETLGIVGESGCGKSTTGKTLLRLIEPTSGDIIFKGQNIADFDKDNLRKVRRNMQFVFQDPYSSLNPRMTVGDIVGEPLDIHNIKKGAEKYKKVAELLDVVGLSPYHIRRYPHEFSGGQRQRIGVARALALNPELIILDEPVSALDVSIQSQVINLLEDLQEEFGLTYVFIAHDLSVVKHISDRVGVMYLGKMVEMADKDTLYDNPQHPYTQALLSAVPIPDPEIRQEKIILTGDVPSPVNPPKGCRFHTRCRYAMDRCKEEEPEFRDVGNEHYVACHLMDK</sequence>
<proteinExistence type="inferred from homology"/>
<dbReference type="SMART" id="SM00382">
    <property type="entry name" value="AAA"/>
    <property type="match status" value="1"/>
</dbReference>
<dbReference type="Gene3D" id="3.40.50.300">
    <property type="entry name" value="P-loop containing nucleotide triphosphate hydrolases"/>
    <property type="match status" value="1"/>
</dbReference>
<dbReference type="InterPro" id="IPR003439">
    <property type="entry name" value="ABC_transporter-like_ATP-bd"/>
</dbReference>
<dbReference type="FunFam" id="3.40.50.300:FF:000016">
    <property type="entry name" value="Oligopeptide ABC transporter ATP-binding component"/>
    <property type="match status" value="1"/>
</dbReference>
<dbReference type="PANTHER" id="PTHR43776">
    <property type="entry name" value="TRANSPORT ATP-BINDING PROTEIN"/>
    <property type="match status" value="1"/>
</dbReference>
<dbReference type="InterPro" id="IPR050319">
    <property type="entry name" value="ABC_transp_ATP-bind"/>
</dbReference>
<evidence type="ECO:0000256" key="2">
    <source>
        <dbReference type="ARBA" id="ARBA00022448"/>
    </source>
</evidence>
<reference evidence="6" key="1">
    <citation type="journal article" date="2013" name="Extremophiles">
        <title>Proteinivorax tanatarense gen. nov., sp. nov., an anaerobic, haloalkaliphilic, proteolytic bacterium isolated from a decaying algal bloom, and proposal of Proteinivoraceae fam. nov.</title>
        <authorList>
            <person name="Kevbrin V."/>
            <person name="Boltyanskaya Y."/>
            <person name="Zhilina T."/>
            <person name="Kolganova T."/>
            <person name="Lavrentjeva E."/>
            <person name="Kuznetsov B."/>
        </authorList>
    </citation>
    <scope>NUCLEOTIDE SEQUENCE</scope>
    <source>
        <strain evidence="6">Z-910T</strain>
    </source>
</reference>
<dbReference type="InterPro" id="IPR027417">
    <property type="entry name" value="P-loop_NTPase"/>
</dbReference>
<dbReference type="Pfam" id="PF08352">
    <property type="entry name" value="oligo_HPY"/>
    <property type="match status" value="1"/>
</dbReference>
<evidence type="ECO:0000256" key="4">
    <source>
        <dbReference type="ARBA" id="ARBA00022840"/>
    </source>
</evidence>
<dbReference type="PROSITE" id="PS00211">
    <property type="entry name" value="ABC_TRANSPORTER_1"/>
    <property type="match status" value="1"/>
</dbReference>
<dbReference type="PANTHER" id="PTHR43776:SF7">
    <property type="entry name" value="D,D-DIPEPTIDE TRANSPORT ATP-BINDING PROTEIN DDPF-RELATED"/>
    <property type="match status" value="1"/>
</dbReference>
<name>A0AAU7VNW9_9FIRM</name>
<dbReference type="SUPFAM" id="SSF52540">
    <property type="entry name" value="P-loop containing nucleoside triphosphate hydrolases"/>
    <property type="match status" value="1"/>
</dbReference>
<dbReference type="InterPro" id="IPR017871">
    <property type="entry name" value="ABC_transporter-like_CS"/>
</dbReference>
<keyword evidence="2" id="KW-0813">Transport</keyword>
<keyword evidence="4 6" id="KW-0067">ATP-binding</keyword>
<dbReference type="InterPro" id="IPR013563">
    <property type="entry name" value="Oligopep_ABC_C"/>
</dbReference>
<dbReference type="RefSeq" id="WP_350344396.1">
    <property type="nucleotide sequence ID" value="NZ_CP158367.1"/>
</dbReference>
<dbReference type="NCBIfam" id="TIGR01727">
    <property type="entry name" value="oligo_HPY"/>
    <property type="match status" value="1"/>
</dbReference>
<dbReference type="AlphaFoldDB" id="A0AAU7VNW9"/>
<organism evidence="6">
    <name type="scientific">Proteinivorax tanatarense</name>
    <dbReference type="NCBI Taxonomy" id="1260629"/>
    <lineage>
        <taxon>Bacteria</taxon>
        <taxon>Bacillati</taxon>
        <taxon>Bacillota</taxon>
        <taxon>Clostridia</taxon>
        <taxon>Eubacteriales</taxon>
        <taxon>Proteinivoracaceae</taxon>
        <taxon>Proteinivorax</taxon>
    </lineage>
</organism>
<dbReference type="EMBL" id="CP158367">
    <property type="protein sequence ID" value="XBX75653.1"/>
    <property type="molecule type" value="Genomic_DNA"/>
</dbReference>
<dbReference type="PROSITE" id="PS50893">
    <property type="entry name" value="ABC_TRANSPORTER_2"/>
    <property type="match status" value="1"/>
</dbReference>
<comment type="similarity">
    <text evidence="1">Belongs to the ABC transporter superfamily.</text>
</comment>
<dbReference type="CDD" id="cd03257">
    <property type="entry name" value="ABC_NikE_OppD_transporters"/>
    <property type="match status" value="1"/>
</dbReference>
<dbReference type="GO" id="GO:0005524">
    <property type="term" value="F:ATP binding"/>
    <property type="evidence" value="ECO:0007669"/>
    <property type="project" value="UniProtKB-KW"/>
</dbReference>
<evidence type="ECO:0000256" key="1">
    <source>
        <dbReference type="ARBA" id="ARBA00005417"/>
    </source>
</evidence>
<dbReference type="GO" id="GO:0055085">
    <property type="term" value="P:transmembrane transport"/>
    <property type="evidence" value="ECO:0007669"/>
    <property type="project" value="UniProtKB-ARBA"/>
</dbReference>
<dbReference type="InterPro" id="IPR003593">
    <property type="entry name" value="AAA+_ATPase"/>
</dbReference>
<evidence type="ECO:0000259" key="5">
    <source>
        <dbReference type="PROSITE" id="PS50893"/>
    </source>
</evidence>
<protein>
    <submittedName>
        <fullName evidence="6">Dipeptide ABC transporter ATP-binding protein</fullName>
    </submittedName>
</protein>
<dbReference type="Pfam" id="PF00005">
    <property type="entry name" value="ABC_tran"/>
    <property type="match status" value="1"/>
</dbReference>
<evidence type="ECO:0000313" key="6">
    <source>
        <dbReference type="EMBL" id="XBX75653.1"/>
    </source>
</evidence>
<gene>
    <name evidence="6" type="ORF">PRVXT_000794</name>
</gene>
<feature type="domain" description="ABC transporter" evidence="5">
    <location>
        <begin position="25"/>
        <end position="275"/>
    </location>
</feature>
<dbReference type="NCBIfam" id="NF008453">
    <property type="entry name" value="PRK11308.1"/>
    <property type="match status" value="1"/>
</dbReference>